<gene>
    <name evidence="2" type="ORF">K432DRAFT_376782</name>
</gene>
<evidence type="ECO:0000313" key="2">
    <source>
        <dbReference type="EMBL" id="OCK86469.1"/>
    </source>
</evidence>
<dbReference type="CDD" id="cd04301">
    <property type="entry name" value="NAT_SF"/>
    <property type="match status" value="1"/>
</dbReference>
<sequence>MLSKKRFVTLLPKICDNQGIWESLVSQQKEFRLASLKVAPEAFSSKYERESQFERSVWESRLKNPMAFTFVAIATEDTSPSTAELRLSEVVRLPWAGMLVLVAVMDEATTGAPSHTPSECFRPHDKLDTPHLEFQLNAMFVQPAARGLGLGKALIEAAIAYGQAVSEDKGSLSTRFTVLVGSENLAAINLYRKAGFKATGEEVGGRIDTVPVSLEDTDTTLMEMWVD</sequence>
<dbReference type="SUPFAM" id="SSF55729">
    <property type="entry name" value="Acyl-CoA N-acyltransferases (Nat)"/>
    <property type="match status" value="1"/>
</dbReference>
<dbReference type="Pfam" id="PF13508">
    <property type="entry name" value="Acetyltransf_7"/>
    <property type="match status" value="1"/>
</dbReference>
<dbReference type="PROSITE" id="PS51186">
    <property type="entry name" value="GNAT"/>
    <property type="match status" value="1"/>
</dbReference>
<name>A0A8E2EM37_9PEZI</name>
<dbReference type="Gene3D" id="3.40.630.30">
    <property type="match status" value="1"/>
</dbReference>
<protein>
    <recommendedName>
        <fullName evidence="1">N-acetyltransferase domain-containing protein</fullName>
    </recommendedName>
</protein>
<evidence type="ECO:0000259" key="1">
    <source>
        <dbReference type="PROSITE" id="PS51186"/>
    </source>
</evidence>
<dbReference type="Proteomes" id="UP000250266">
    <property type="component" value="Unassembled WGS sequence"/>
</dbReference>
<accession>A0A8E2EM37</accession>
<dbReference type="GO" id="GO:0016747">
    <property type="term" value="F:acyltransferase activity, transferring groups other than amino-acyl groups"/>
    <property type="evidence" value="ECO:0007669"/>
    <property type="project" value="InterPro"/>
</dbReference>
<dbReference type="EMBL" id="KV744805">
    <property type="protein sequence ID" value="OCK86469.1"/>
    <property type="molecule type" value="Genomic_DNA"/>
</dbReference>
<dbReference type="InterPro" id="IPR016181">
    <property type="entry name" value="Acyl_CoA_acyltransferase"/>
</dbReference>
<proteinExistence type="predicted"/>
<dbReference type="InterPro" id="IPR000182">
    <property type="entry name" value="GNAT_dom"/>
</dbReference>
<evidence type="ECO:0000313" key="3">
    <source>
        <dbReference type="Proteomes" id="UP000250266"/>
    </source>
</evidence>
<keyword evidence="3" id="KW-1185">Reference proteome</keyword>
<reference evidence="2 3" key="1">
    <citation type="journal article" date="2016" name="Nat. Commun.">
        <title>Ectomycorrhizal ecology is imprinted in the genome of the dominant symbiotic fungus Cenococcum geophilum.</title>
        <authorList>
            <consortium name="DOE Joint Genome Institute"/>
            <person name="Peter M."/>
            <person name="Kohler A."/>
            <person name="Ohm R.A."/>
            <person name="Kuo A."/>
            <person name="Krutzmann J."/>
            <person name="Morin E."/>
            <person name="Arend M."/>
            <person name="Barry K.W."/>
            <person name="Binder M."/>
            <person name="Choi C."/>
            <person name="Clum A."/>
            <person name="Copeland A."/>
            <person name="Grisel N."/>
            <person name="Haridas S."/>
            <person name="Kipfer T."/>
            <person name="LaButti K."/>
            <person name="Lindquist E."/>
            <person name="Lipzen A."/>
            <person name="Maire R."/>
            <person name="Meier B."/>
            <person name="Mihaltcheva S."/>
            <person name="Molinier V."/>
            <person name="Murat C."/>
            <person name="Poggeler S."/>
            <person name="Quandt C.A."/>
            <person name="Sperisen C."/>
            <person name="Tritt A."/>
            <person name="Tisserant E."/>
            <person name="Crous P.W."/>
            <person name="Henrissat B."/>
            <person name="Nehls U."/>
            <person name="Egli S."/>
            <person name="Spatafora J.W."/>
            <person name="Grigoriev I.V."/>
            <person name="Martin F.M."/>
        </authorList>
    </citation>
    <scope>NUCLEOTIDE SEQUENCE [LARGE SCALE GENOMIC DNA]</scope>
    <source>
        <strain evidence="2 3">CBS 459.81</strain>
    </source>
</reference>
<feature type="domain" description="N-acetyltransferase" evidence="1">
    <location>
        <begin position="58"/>
        <end position="227"/>
    </location>
</feature>
<organism evidence="2 3">
    <name type="scientific">Lepidopterella palustris CBS 459.81</name>
    <dbReference type="NCBI Taxonomy" id="1314670"/>
    <lineage>
        <taxon>Eukaryota</taxon>
        <taxon>Fungi</taxon>
        <taxon>Dikarya</taxon>
        <taxon>Ascomycota</taxon>
        <taxon>Pezizomycotina</taxon>
        <taxon>Dothideomycetes</taxon>
        <taxon>Pleosporomycetidae</taxon>
        <taxon>Mytilinidiales</taxon>
        <taxon>Argynnaceae</taxon>
        <taxon>Lepidopterella</taxon>
    </lineage>
</organism>
<dbReference type="OrthoDB" id="41532at2759"/>
<dbReference type="AlphaFoldDB" id="A0A8E2EM37"/>